<dbReference type="RefSeq" id="WP_038682578.1">
    <property type="nucleotide sequence ID" value="NZ_BJMC01000021.1"/>
</dbReference>
<reference evidence="1 2" key="1">
    <citation type="journal article" date="2015" name="Genome Announc.">
        <title>Complete Genome Sequence of Steroid-Transforming Nocardioides simplex VKM Ac-2033D.</title>
        <authorList>
            <person name="Shtratnikova V.Y."/>
            <person name="Schelkunov M.I."/>
            <person name="Pekov Y.A."/>
            <person name="Fokina V.V."/>
            <person name="Logacheva M.D."/>
            <person name="Sokolov S.L."/>
            <person name="Bragin E.Y."/>
            <person name="Ashapkin V.V."/>
            <person name="Donova M.V."/>
        </authorList>
    </citation>
    <scope>NUCLEOTIDE SEQUENCE [LARGE SCALE GENOMIC DNA]</scope>
    <source>
        <strain evidence="1 2">VKM Ac-2033D</strain>
    </source>
</reference>
<dbReference type="KEGG" id="psim:KR76_26315"/>
<dbReference type="InterPro" id="IPR036513">
    <property type="entry name" value="STAS_dom_sf"/>
</dbReference>
<proteinExistence type="predicted"/>
<dbReference type="OrthoDB" id="4206535at2"/>
<dbReference type="PROSITE" id="PS50801">
    <property type="entry name" value="STAS"/>
    <property type="match status" value="1"/>
</dbReference>
<dbReference type="CDD" id="cd07043">
    <property type="entry name" value="STAS_anti-anti-sigma_factors"/>
    <property type="match status" value="1"/>
</dbReference>
<dbReference type="HOGENOM" id="CLU_1592882_0_0_11"/>
<dbReference type="SUPFAM" id="SSF52091">
    <property type="entry name" value="SpoIIaa-like"/>
    <property type="match status" value="1"/>
</dbReference>
<protein>
    <submittedName>
        <fullName evidence="1">Uncharacterized protein</fullName>
    </submittedName>
</protein>
<dbReference type="GeneID" id="96612259"/>
<dbReference type="Pfam" id="PF13466">
    <property type="entry name" value="STAS_2"/>
    <property type="match status" value="1"/>
</dbReference>
<sequence length="167" mass="17643">MTTDPTRHLRPPADCSVATGIRDAVAEIAVVGDLVVSTTGLLEAAVTHCLHERPLRVRVDLHAVRFMDCAALTTLLECRARTRAQGALLTVIHPSPAVTRLLDPATRLALGVGVGVGVGQDRTRLLECLACAALTEHVPGETTVGPDGSVLVQWWRCTRCPEGNAAG</sequence>
<dbReference type="Gene3D" id="3.30.750.24">
    <property type="entry name" value="STAS domain"/>
    <property type="match status" value="1"/>
</dbReference>
<dbReference type="AlphaFoldDB" id="A0A0A1DS90"/>
<dbReference type="InterPro" id="IPR058548">
    <property type="entry name" value="MlaB-like_STAS"/>
</dbReference>
<evidence type="ECO:0000313" key="1">
    <source>
        <dbReference type="EMBL" id="AIY19408.1"/>
    </source>
</evidence>
<gene>
    <name evidence="1" type="ORF">KR76_26315</name>
</gene>
<name>A0A0A1DS90_NOCSI</name>
<keyword evidence="2" id="KW-1185">Reference proteome</keyword>
<dbReference type="EMBL" id="CP009896">
    <property type="protein sequence ID" value="AIY19408.1"/>
    <property type="molecule type" value="Genomic_DNA"/>
</dbReference>
<organism evidence="1 2">
    <name type="scientific">Nocardioides simplex</name>
    <name type="common">Arthrobacter simplex</name>
    <dbReference type="NCBI Taxonomy" id="2045"/>
    <lineage>
        <taxon>Bacteria</taxon>
        <taxon>Bacillati</taxon>
        <taxon>Actinomycetota</taxon>
        <taxon>Actinomycetes</taxon>
        <taxon>Propionibacteriales</taxon>
        <taxon>Nocardioidaceae</taxon>
        <taxon>Pimelobacter</taxon>
    </lineage>
</organism>
<evidence type="ECO:0000313" key="2">
    <source>
        <dbReference type="Proteomes" id="UP000030300"/>
    </source>
</evidence>
<accession>A0A0A1DS90</accession>
<dbReference type="Proteomes" id="UP000030300">
    <property type="component" value="Chromosome"/>
</dbReference>
<dbReference type="InterPro" id="IPR002645">
    <property type="entry name" value="STAS_dom"/>
</dbReference>
<dbReference type="STRING" id="2045.KR76_26315"/>